<evidence type="ECO:0000313" key="2">
    <source>
        <dbReference type="Proteomes" id="UP000659388"/>
    </source>
</evidence>
<sequence length="217" mass="24721">MKSIIIKSIYFSLVILFIAGCGGSNNSEKSEHTSVEVPSTPIDVPASSVQSYYIDSQENISMATINIDESDITLHVGDQTLLGELKRSDKRKYYNQADQHHYSVKYKGLEGFKLRNANEEILWKIKIKDGKISIANNEEMNNAFDIRLYDDKRVKLKKGDEEIAAIRFDADNEFLKVGQQYFLRNFRHSMASGVLLIPGMNEVEKFVICAEILNMKK</sequence>
<dbReference type="EMBL" id="JAESIY010000007">
    <property type="protein sequence ID" value="MBL3657255.1"/>
    <property type="molecule type" value="Genomic_DNA"/>
</dbReference>
<evidence type="ECO:0000313" key="1">
    <source>
        <dbReference type="EMBL" id="MBL3657255.1"/>
    </source>
</evidence>
<dbReference type="RefSeq" id="WP_202245039.1">
    <property type="nucleotide sequence ID" value="NZ_JAESIY010000007.1"/>
</dbReference>
<dbReference type="Proteomes" id="UP000659388">
    <property type="component" value="Unassembled WGS sequence"/>
</dbReference>
<proteinExistence type="predicted"/>
<name>A0A937FAE9_9BACT</name>
<gene>
    <name evidence="1" type="ORF">JL102_14000</name>
</gene>
<evidence type="ECO:0008006" key="3">
    <source>
        <dbReference type="Google" id="ProtNLM"/>
    </source>
</evidence>
<comment type="caution">
    <text evidence="1">The sequence shown here is derived from an EMBL/GenBank/DDBJ whole genome shotgun (WGS) entry which is preliminary data.</text>
</comment>
<dbReference type="AlphaFoldDB" id="A0A937FAE9"/>
<organism evidence="1 2">
    <name type="scientific">Fulvivirga sediminis</name>
    <dbReference type="NCBI Taxonomy" id="2803949"/>
    <lineage>
        <taxon>Bacteria</taxon>
        <taxon>Pseudomonadati</taxon>
        <taxon>Bacteroidota</taxon>
        <taxon>Cytophagia</taxon>
        <taxon>Cytophagales</taxon>
        <taxon>Fulvivirgaceae</taxon>
        <taxon>Fulvivirga</taxon>
    </lineage>
</organism>
<protein>
    <recommendedName>
        <fullName evidence="3">Lipoprotein</fullName>
    </recommendedName>
</protein>
<accession>A0A937FAE9</accession>
<keyword evidence="2" id="KW-1185">Reference proteome</keyword>
<dbReference type="PROSITE" id="PS51257">
    <property type="entry name" value="PROKAR_LIPOPROTEIN"/>
    <property type="match status" value="1"/>
</dbReference>
<reference evidence="1" key="1">
    <citation type="submission" date="2021-01" db="EMBL/GenBank/DDBJ databases">
        <title>Fulvivirga kasyanovii gen. nov., sp nov., a novel member of the phylum Bacteroidetes isolated from seawater in a mussel farm.</title>
        <authorList>
            <person name="Zhao L.-H."/>
            <person name="Wang Z.-J."/>
        </authorList>
    </citation>
    <scope>NUCLEOTIDE SEQUENCE</scope>
    <source>
        <strain evidence="1">2943</strain>
    </source>
</reference>